<dbReference type="InterPro" id="IPR011010">
    <property type="entry name" value="DNA_brk_join_enz"/>
</dbReference>
<sequence length="91" mass="10199">MTAIEGRQNHHNYVSVMRKALGLAMSDNVLTNNSAANVSRAKRPKSLPDPFSRDESEKVIGEAEHAHPRQVPNLIEFRFWTGLQTSQIFGP</sequence>
<evidence type="ECO:0000313" key="2">
    <source>
        <dbReference type="EMBL" id="KWF46614.1"/>
    </source>
</evidence>
<name>A0AAW3PAB0_9BURK</name>
<comment type="caution">
    <text evidence="2">The sequence shown here is derived from an EMBL/GenBank/DDBJ whole genome shotgun (WGS) entry which is preliminary data.</text>
</comment>
<protein>
    <submittedName>
        <fullName evidence="2">Uncharacterized protein</fullName>
    </submittedName>
</protein>
<evidence type="ECO:0000256" key="1">
    <source>
        <dbReference type="SAM" id="MobiDB-lite"/>
    </source>
</evidence>
<dbReference type="Proteomes" id="UP000063236">
    <property type="component" value="Unassembled WGS sequence"/>
</dbReference>
<organism evidence="2 3">
    <name type="scientific">Burkholderia diffusa</name>
    <dbReference type="NCBI Taxonomy" id="488732"/>
    <lineage>
        <taxon>Bacteria</taxon>
        <taxon>Pseudomonadati</taxon>
        <taxon>Pseudomonadota</taxon>
        <taxon>Betaproteobacteria</taxon>
        <taxon>Burkholderiales</taxon>
        <taxon>Burkholderiaceae</taxon>
        <taxon>Burkholderia</taxon>
        <taxon>Burkholderia cepacia complex</taxon>
    </lineage>
</organism>
<proteinExistence type="predicted"/>
<reference evidence="2 3" key="1">
    <citation type="submission" date="2015-11" db="EMBL/GenBank/DDBJ databases">
        <title>Expanding the genomic diversity of Burkholderia species for the development of highly accurate diagnostics.</title>
        <authorList>
            <person name="Sahl J."/>
            <person name="Keim P."/>
            <person name="Wagner D."/>
        </authorList>
    </citation>
    <scope>NUCLEOTIDE SEQUENCE [LARGE SCALE GENOMIC DNA]</scope>
    <source>
        <strain evidence="2 3">MSMB378WGS</strain>
    </source>
</reference>
<dbReference type="GO" id="GO:0003677">
    <property type="term" value="F:DNA binding"/>
    <property type="evidence" value="ECO:0007669"/>
    <property type="project" value="InterPro"/>
</dbReference>
<evidence type="ECO:0000313" key="3">
    <source>
        <dbReference type="Proteomes" id="UP000063236"/>
    </source>
</evidence>
<dbReference type="EMBL" id="LPJV01000059">
    <property type="protein sequence ID" value="KWF46614.1"/>
    <property type="molecule type" value="Genomic_DNA"/>
</dbReference>
<gene>
    <name evidence="2" type="ORF">WL88_25120</name>
</gene>
<dbReference type="AlphaFoldDB" id="A0AAW3PAB0"/>
<accession>A0AAW3PAB0</accession>
<feature type="region of interest" description="Disordered" evidence="1">
    <location>
        <begin position="35"/>
        <end position="57"/>
    </location>
</feature>
<dbReference type="SUPFAM" id="SSF56349">
    <property type="entry name" value="DNA breaking-rejoining enzymes"/>
    <property type="match status" value="1"/>
</dbReference>